<dbReference type="SMART" id="SM00331">
    <property type="entry name" value="PP2C_SIG"/>
    <property type="match status" value="1"/>
</dbReference>
<keyword evidence="3" id="KW-1133">Transmembrane helix</keyword>
<dbReference type="GO" id="GO:0000155">
    <property type="term" value="F:phosphorelay sensor kinase activity"/>
    <property type="evidence" value="ECO:0007669"/>
    <property type="project" value="TreeGrafter"/>
</dbReference>
<dbReference type="Proteomes" id="UP000001880">
    <property type="component" value="Chromosome"/>
</dbReference>
<feature type="domain" description="PPM-type phosphatase" evidence="5">
    <location>
        <begin position="901"/>
        <end position="1118"/>
    </location>
</feature>
<keyword evidence="1" id="KW-0597">Phosphoprotein</keyword>
<dbReference type="eggNOG" id="COG2208">
    <property type="taxonomic scope" value="Bacteria"/>
</dbReference>
<evidence type="ECO:0000256" key="1">
    <source>
        <dbReference type="ARBA" id="ARBA00022553"/>
    </source>
</evidence>
<dbReference type="EMBL" id="CP001804">
    <property type="protein sequence ID" value="ACY17091.1"/>
    <property type="molecule type" value="Genomic_DNA"/>
</dbReference>
<dbReference type="InterPro" id="IPR015943">
    <property type="entry name" value="WD40/YVTN_repeat-like_dom_sf"/>
</dbReference>
<dbReference type="InterPro" id="IPR013783">
    <property type="entry name" value="Ig-like_fold"/>
</dbReference>
<evidence type="ECO:0000313" key="6">
    <source>
        <dbReference type="EMBL" id="ACY17091.1"/>
    </source>
</evidence>
<evidence type="ECO:0000256" key="3">
    <source>
        <dbReference type="SAM" id="Phobius"/>
    </source>
</evidence>
<protein>
    <submittedName>
        <fullName evidence="6">Two component regulator propeller domain protein</fullName>
    </submittedName>
</protein>
<feature type="region of interest" description="Disordered" evidence="2">
    <location>
        <begin position="1124"/>
        <end position="1194"/>
    </location>
</feature>
<dbReference type="KEGG" id="hoh:Hoch_4600"/>
<evidence type="ECO:0000259" key="5">
    <source>
        <dbReference type="SMART" id="SM00331"/>
    </source>
</evidence>
<dbReference type="PANTHER" id="PTHR43547:SF2">
    <property type="entry name" value="HYBRID SIGNAL TRANSDUCTION HISTIDINE KINASE C"/>
    <property type="match status" value="1"/>
</dbReference>
<dbReference type="HOGENOM" id="CLU_000445_28_2_7"/>
<dbReference type="Gene3D" id="2.130.10.10">
    <property type="entry name" value="YVTN repeat-like/Quinoprotein amine dehydrogenase"/>
    <property type="match status" value="2"/>
</dbReference>
<dbReference type="SUPFAM" id="SSF50998">
    <property type="entry name" value="Quinoprotein alcohol dehydrogenase-like"/>
    <property type="match status" value="1"/>
</dbReference>
<dbReference type="Pfam" id="PF07228">
    <property type="entry name" value="SpoIIE"/>
    <property type="match status" value="1"/>
</dbReference>
<keyword evidence="7" id="KW-1185">Reference proteome</keyword>
<dbReference type="InterPro" id="IPR011123">
    <property type="entry name" value="Y_Y_Y"/>
</dbReference>
<dbReference type="STRING" id="502025.Hoch_4600"/>
<dbReference type="InterPro" id="IPR011110">
    <property type="entry name" value="Reg_prop"/>
</dbReference>
<sequence length="1194" mass="130407">MHAVTPRLLSSAALALTALLGTTAYAQSAEDEGPPALERAASVPLGSDLAILRAGKYVQPLPEPQIFEWISDELPQTFARDLVQDPLGFLWIGTQAGLARYDGHDMRSYLDNPDEAAPSGGESLTLVSDFITALAIGPKGRLWIGTGEAGIAVYDATADTTKHYQKGTEQGSLGADGINVLHLDAGGTMWVGTADGVLDRYDPASDSFHHVRAFEEFQTGIAAIVDAGSGLLWVATEDAGLFKFDPESGEIVTHYLEGDSDRNLGSNQVRSVFVDKDVVWVGTAMGLDRLDEEKGSISHLRHQPQDAGTLSDDRVTALMVDSDGILWVGTENGLNRRDPGSDEFIRYVRTPSSPIQTASYPATITDIYEDRGGIMWFSSMSGVIKLDKLRMNLQPHYSLTGMNEVTSFANGASGSLWAGTYSTGLQHYDFAADTVTGYTEFRDAETGDSVSLNEWIMAVYRDRQNKVWFGGQGLGLVQFDPADESFRQYLYDPETGNGPSADQIHWITQDRDGYLWLATWGGGLNRFDPQWETFVEFRDEGSKESLSSDFLYVLHTDHKDPNILWIGTGRGGLNRFEIDNQKATQISLAPEGTTASGHDSIYTIHQDDAGILWLGTDGGGLVRFDPSSGAKTYYTTKDGLSSNTIYGVLGDDDGRLWLGTASGGLTVMDPASETFIIYGRAHGLVTDKLTQNSYFRTQDGTMYFAGGSGAGYSTGFNSFDPRAIEPDATPPEVLLTNFQIFDEEAELPAPIWTEPDLELGYTDSVFSFEFSALAFAAPDAVRYAYKMDGLHDWIETNRRFVTYTNIDGGNYTFRIKAANRQGTWGDESVVVAIHVAPPPWLSWWAYAIYLVIVFSILFAVWRYQARRLAVLQQAARLRAVEGELELTGAVQAGFLPTSNEVRGPLFGLFGFYRPADQASGDWWWYEESATKLTVIVGDVTGHGPGPAMVTAAAATAFRIQARETSRTIADRLRLCNEEVLRVGGGTYHMTMSVIELDGRTGRFTFYSAGGQPILRIRYDGKPRSLPCSGTPLGSEMFELGVVEGRMAPGERLLLYTDGIPEMPIGQNRLLGMRRFSTICESTAGMNLSESAQKVVLVADSLRQNAPQYDDWTFAVLEWSGQTQGTDIRDSDAAQWAEPSGEGFGADSNPDLPGRRPRGPAEGAPAAVENTDDWGRPSKVDKWLEGRGGGSEDKS</sequence>
<dbReference type="Pfam" id="PF07495">
    <property type="entry name" value="Y_Y_Y"/>
    <property type="match status" value="1"/>
</dbReference>
<dbReference type="Pfam" id="PF07494">
    <property type="entry name" value="Reg_prop"/>
    <property type="match status" value="4"/>
</dbReference>
<feature type="chain" id="PRO_5003011444" evidence="4">
    <location>
        <begin position="27"/>
        <end position="1194"/>
    </location>
</feature>
<gene>
    <name evidence="6" type="ordered locus">Hoch_4600</name>
</gene>
<accession>D0LQ54</accession>
<dbReference type="InterPro" id="IPR036457">
    <property type="entry name" value="PPM-type-like_dom_sf"/>
</dbReference>
<dbReference type="Gene3D" id="3.60.40.10">
    <property type="entry name" value="PPM-type phosphatase domain"/>
    <property type="match status" value="1"/>
</dbReference>
<dbReference type="PANTHER" id="PTHR43547">
    <property type="entry name" value="TWO-COMPONENT HISTIDINE KINASE"/>
    <property type="match status" value="1"/>
</dbReference>
<dbReference type="AlphaFoldDB" id="D0LQ54"/>
<organism evidence="6 7">
    <name type="scientific">Haliangium ochraceum (strain DSM 14365 / JCM 11303 / SMP-2)</name>
    <dbReference type="NCBI Taxonomy" id="502025"/>
    <lineage>
        <taxon>Bacteria</taxon>
        <taxon>Pseudomonadati</taxon>
        <taxon>Myxococcota</taxon>
        <taxon>Polyangia</taxon>
        <taxon>Haliangiales</taxon>
        <taxon>Kofleriaceae</taxon>
        <taxon>Haliangium</taxon>
    </lineage>
</organism>
<dbReference type="RefSeq" id="WP_012829689.1">
    <property type="nucleotide sequence ID" value="NC_013440.1"/>
</dbReference>
<feature type="transmembrane region" description="Helical" evidence="3">
    <location>
        <begin position="843"/>
        <end position="861"/>
    </location>
</feature>
<dbReference type="Gene3D" id="2.60.40.10">
    <property type="entry name" value="Immunoglobulins"/>
    <property type="match status" value="1"/>
</dbReference>
<dbReference type="SUPFAM" id="SSF101898">
    <property type="entry name" value="NHL repeat"/>
    <property type="match status" value="1"/>
</dbReference>
<feature type="compositionally biased region" description="Basic and acidic residues" evidence="2">
    <location>
        <begin position="1172"/>
        <end position="1194"/>
    </location>
</feature>
<feature type="signal peptide" evidence="4">
    <location>
        <begin position="1"/>
        <end position="26"/>
    </location>
</feature>
<keyword evidence="3" id="KW-0472">Membrane</keyword>
<dbReference type="OrthoDB" id="9778496at2"/>
<evidence type="ECO:0000256" key="2">
    <source>
        <dbReference type="SAM" id="MobiDB-lite"/>
    </source>
</evidence>
<dbReference type="InterPro" id="IPR011047">
    <property type="entry name" value="Quinoprotein_ADH-like_sf"/>
</dbReference>
<evidence type="ECO:0000313" key="7">
    <source>
        <dbReference type="Proteomes" id="UP000001880"/>
    </source>
</evidence>
<dbReference type="InterPro" id="IPR001932">
    <property type="entry name" value="PPM-type_phosphatase-like_dom"/>
</dbReference>
<keyword evidence="4" id="KW-0732">Signal</keyword>
<reference evidence="6 7" key="1">
    <citation type="journal article" date="2010" name="Stand. Genomic Sci.">
        <title>Complete genome sequence of Haliangium ochraceum type strain (SMP-2).</title>
        <authorList>
            <consortium name="US DOE Joint Genome Institute (JGI-PGF)"/>
            <person name="Ivanova N."/>
            <person name="Daum C."/>
            <person name="Lang E."/>
            <person name="Abt B."/>
            <person name="Kopitz M."/>
            <person name="Saunders E."/>
            <person name="Lapidus A."/>
            <person name="Lucas S."/>
            <person name="Glavina Del Rio T."/>
            <person name="Nolan M."/>
            <person name="Tice H."/>
            <person name="Copeland A."/>
            <person name="Cheng J.F."/>
            <person name="Chen F."/>
            <person name="Bruce D."/>
            <person name="Goodwin L."/>
            <person name="Pitluck S."/>
            <person name="Mavromatis K."/>
            <person name="Pati A."/>
            <person name="Mikhailova N."/>
            <person name="Chen A."/>
            <person name="Palaniappan K."/>
            <person name="Land M."/>
            <person name="Hauser L."/>
            <person name="Chang Y.J."/>
            <person name="Jeffries C.D."/>
            <person name="Detter J.C."/>
            <person name="Brettin T."/>
            <person name="Rohde M."/>
            <person name="Goker M."/>
            <person name="Bristow J."/>
            <person name="Markowitz V."/>
            <person name="Eisen J.A."/>
            <person name="Hugenholtz P."/>
            <person name="Kyrpides N.C."/>
            <person name="Klenk H.P."/>
        </authorList>
    </citation>
    <scope>NUCLEOTIDE SEQUENCE [LARGE SCALE GENOMIC DNA]</scope>
    <source>
        <strain evidence="7">DSM 14365 / CIP 107738 / JCM 11303 / AJ 13395 / SMP-2</strain>
    </source>
</reference>
<dbReference type="eggNOG" id="COG3292">
    <property type="taxonomic scope" value="Bacteria"/>
</dbReference>
<dbReference type="SUPFAM" id="SSF81606">
    <property type="entry name" value="PP2C-like"/>
    <property type="match status" value="1"/>
</dbReference>
<evidence type="ECO:0000256" key="4">
    <source>
        <dbReference type="SAM" id="SignalP"/>
    </source>
</evidence>
<name>D0LQ54_HALO1</name>
<keyword evidence="3" id="KW-0812">Transmembrane</keyword>
<proteinExistence type="predicted"/>